<accession>A0A016SW95</accession>
<proteinExistence type="predicted"/>
<protein>
    <submittedName>
        <fullName evidence="1">Uncharacterized protein</fullName>
    </submittedName>
</protein>
<evidence type="ECO:0000313" key="2">
    <source>
        <dbReference type="Proteomes" id="UP000024635"/>
    </source>
</evidence>
<gene>
    <name evidence="1" type="primary">Acey_s0167.g127</name>
    <name evidence="1" type="ORF">Y032_0167g127</name>
</gene>
<dbReference type="Proteomes" id="UP000024635">
    <property type="component" value="Unassembled WGS sequence"/>
</dbReference>
<reference evidence="2" key="1">
    <citation type="journal article" date="2015" name="Nat. Genet.">
        <title>The genome and transcriptome of the zoonotic hookworm Ancylostoma ceylanicum identify infection-specific gene families.</title>
        <authorList>
            <person name="Schwarz E.M."/>
            <person name="Hu Y."/>
            <person name="Antoshechkin I."/>
            <person name="Miller M.M."/>
            <person name="Sternberg P.W."/>
            <person name="Aroian R.V."/>
        </authorList>
    </citation>
    <scope>NUCLEOTIDE SEQUENCE</scope>
    <source>
        <strain evidence="2">HY135</strain>
    </source>
</reference>
<keyword evidence="2" id="KW-1185">Reference proteome</keyword>
<comment type="caution">
    <text evidence="1">The sequence shown here is derived from an EMBL/GenBank/DDBJ whole genome shotgun (WGS) entry which is preliminary data.</text>
</comment>
<dbReference type="EMBL" id="JARK01001503">
    <property type="protein sequence ID" value="EYB94785.1"/>
    <property type="molecule type" value="Genomic_DNA"/>
</dbReference>
<organism evidence="1 2">
    <name type="scientific">Ancylostoma ceylanicum</name>
    <dbReference type="NCBI Taxonomy" id="53326"/>
    <lineage>
        <taxon>Eukaryota</taxon>
        <taxon>Metazoa</taxon>
        <taxon>Ecdysozoa</taxon>
        <taxon>Nematoda</taxon>
        <taxon>Chromadorea</taxon>
        <taxon>Rhabditida</taxon>
        <taxon>Rhabditina</taxon>
        <taxon>Rhabditomorpha</taxon>
        <taxon>Strongyloidea</taxon>
        <taxon>Ancylostomatidae</taxon>
        <taxon>Ancylostomatinae</taxon>
        <taxon>Ancylostoma</taxon>
    </lineage>
</organism>
<sequence>MLDVTCCEIWKQFTGDGGALFSAIHFGIFAVNPKRFESSAGRDFTFTGKDCDLYFKIDAVMGLCSMTGNHSIWCLRLPSLMAIHSENDAVHNAAHKCERRMPIRTTKFSFACRSSPTLSLSIAGEVWGYS</sequence>
<dbReference type="AlphaFoldDB" id="A0A016SW95"/>
<name>A0A016SW95_9BILA</name>
<evidence type="ECO:0000313" key="1">
    <source>
        <dbReference type="EMBL" id="EYB94785.1"/>
    </source>
</evidence>